<keyword evidence="3" id="KW-0238">DNA-binding</keyword>
<dbReference type="SMART" id="SM00421">
    <property type="entry name" value="HTH_LUXR"/>
    <property type="match status" value="1"/>
</dbReference>
<feature type="domain" description="HTH luxR-type" evidence="6">
    <location>
        <begin position="141"/>
        <end position="206"/>
    </location>
</feature>
<dbReference type="GO" id="GO:0000160">
    <property type="term" value="P:phosphorelay signal transduction system"/>
    <property type="evidence" value="ECO:0007669"/>
    <property type="project" value="InterPro"/>
</dbReference>
<evidence type="ECO:0000256" key="4">
    <source>
        <dbReference type="ARBA" id="ARBA00023163"/>
    </source>
</evidence>
<dbReference type="InterPro" id="IPR016032">
    <property type="entry name" value="Sig_transdc_resp-reg_C-effctor"/>
</dbReference>
<dbReference type="PANTHER" id="PTHR43214:SF41">
    <property type="entry name" value="NITRATE_NITRITE RESPONSE REGULATOR PROTEIN NARP"/>
    <property type="match status" value="1"/>
</dbReference>
<dbReference type="PANTHER" id="PTHR43214">
    <property type="entry name" value="TWO-COMPONENT RESPONSE REGULATOR"/>
    <property type="match status" value="1"/>
</dbReference>
<evidence type="ECO:0000256" key="3">
    <source>
        <dbReference type="ARBA" id="ARBA00023125"/>
    </source>
</evidence>
<dbReference type="SUPFAM" id="SSF46894">
    <property type="entry name" value="C-terminal effector domain of the bipartite response regulators"/>
    <property type="match status" value="1"/>
</dbReference>
<dbReference type="InterPro" id="IPR039420">
    <property type="entry name" value="WalR-like"/>
</dbReference>
<dbReference type="RefSeq" id="WP_072885834.1">
    <property type="nucleotide sequence ID" value="NZ_FQVO01000015.1"/>
</dbReference>
<dbReference type="GO" id="GO:0006355">
    <property type="term" value="P:regulation of DNA-templated transcription"/>
    <property type="evidence" value="ECO:0007669"/>
    <property type="project" value="InterPro"/>
</dbReference>
<dbReference type="Proteomes" id="UP000184236">
    <property type="component" value="Unassembled WGS sequence"/>
</dbReference>
<organism evidence="8 9">
    <name type="scientific">Chryseobacterium takakiae</name>
    <dbReference type="NCBI Taxonomy" id="1302685"/>
    <lineage>
        <taxon>Bacteria</taxon>
        <taxon>Pseudomonadati</taxon>
        <taxon>Bacteroidota</taxon>
        <taxon>Flavobacteriia</taxon>
        <taxon>Flavobacteriales</taxon>
        <taxon>Weeksellaceae</taxon>
        <taxon>Chryseobacterium group</taxon>
        <taxon>Chryseobacterium</taxon>
    </lineage>
</organism>
<dbReference type="PROSITE" id="PS50110">
    <property type="entry name" value="RESPONSE_REGULATORY"/>
    <property type="match status" value="1"/>
</dbReference>
<name>A0A1M5AT09_9FLAO</name>
<feature type="modified residue" description="4-aspartylphosphate" evidence="5">
    <location>
        <position position="54"/>
    </location>
</feature>
<dbReference type="EMBL" id="FQVO01000015">
    <property type="protein sequence ID" value="SHF33381.1"/>
    <property type="molecule type" value="Genomic_DNA"/>
</dbReference>
<reference evidence="9" key="1">
    <citation type="submission" date="2016-11" db="EMBL/GenBank/DDBJ databases">
        <authorList>
            <person name="Varghese N."/>
            <person name="Submissions S."/>
        </authorList>
    </citation>
    <scope>NUCLEOTIDE SEQUENCE [LARGE SCALE GENOMIC DNA]</scope>
    <source>
        <strain evidence="9">DSM 26898</strain>
    </source>
</reference>
<evidence type="ECO:0000259" key="6">
    <source>
        <dbReference type="PROSITE" id="PS50043"/>
    </source>
</evidence>
<dbReference type="InterPro" id="IPR058245">
    <property type="entry name" value="NreC/VraR/RcsB-like_REC"/>
</dbReference>
<evidence type="ECO:0000256" key="1">
    <source>
        <dbReference type="ARBA" id="ARBA00022553"/>
    </source>
</evidence>
<dbReference type="SUPFAM" id="SSF52172">
    <property type="entry name" value="CheY-like"/>
    <property type="match status" value="1"/>
</dbReference>
<dbReference type="CDD" id="cd06170">
    <property type="entry name" value="LuxR_C_like"/>
    <property type="match status" value="1"/>
</dbReference>
<protein>
    <submittedName>
        <fullName evidence="8">Two component transcriptional regulator, LuxR family</fullName>
    </submittedName>
</protein>
<proteinExistence type="predicted"/>
<evidence type="ECO:0000256" key="2">
    <source>
        <dbReference type="ARBA" id="ARBA00023015"/>
    </source>
</evidence>
<dbReference type="AlphaFoldDB" id="A0A1M5AT09"/>
<evidence type="ECO:0000259" key="7">
    <source>
        <dbReference type="PROSITE" id="PS50110"/>
    </source>
</evidence>
<dbReference type="PROSITE" id="PS50043">
    <property type="entry name" value="HTH_LUXR_2"/>
    <property type="match status" value="1"/>
</dbReference>
<dbReference type="SMART" id="SM00448">
    <property type="entry name" value="REC"/>
    <property type="match status" value="1"/>
</dbReference>
<dbReference type="STRING" id="1302685.SAMN05444408_1159"/>
<keyword evidence="2" id="KW-0805">Transcription regulation</keyword>
<dbReference type="GO" id="GO:0003677">
    <property type="term" value="F:DNA binding"/>
    <property type="evidence" value="ECO:0007669"/>
    <property type="project" value="UniProtKB-KW"/>
</dbReference>
<dbReference type="InterPro" id="IPR001789">
    <property type="entry name" value="Sig_transdc_resp-reg_receiver"/>
</dbReference>
<evidence type="ECO:0000313" key="8">
    <source>
        <dbReference type="EMBL" id="SHF33381.1"/>
    </source>
</evidence>
<accession>A0A1M5AT09</accession>
<dbReference type="PRINTS" id="PR00038">
    <property type="entry name" value="HTHLUXR"/>
</dbReference>
<gene>
    <name evidence="8" type="ORF">SAMN05444408_1159</name>
</gene>
<keyword evidence="9" id="KW-1185">Reference proteome</keyword>
<dbReference type="Pfam" id="PF00072">
    <property type="entry name" value="Response_reg"/>
    <property type="match status" value="1"/>
</dbReference>
<dbReference type="InterPro" id="IPR000792">
    <property type="entry name" value="Tscrpt_reg_LuxR_C"/>
</dbReference>
<dbReference type="InterPro" id="IPR011006">
    <property type="entry name" value="CheY-like_superfamily"/>
</dbReference>
<evidence type="ECO:0000313" key="9">
    <source>
        <dbReference type="Proteomes" id="UP000184236"/>
    </source>
</evidence>
<dbReference type="Pfam" id="PF00196">
    <property type="entry name" value="GerE"/>
    <property type="match status" value="1"/>
</dbReference>
<sequence length="211" mass="23676">MIKIIIADDHEIVLDGLELVIKNDPNIEIVGRALTGTDVISIVNTKNVDIVVLDINMPIMDGIETTKFLKKNHPEIKILILSMHEEISFIRSIFNAEANGYILKNKGKEELLSAIYSIHNGKDYFSEEVTQSIYATLKSKDVVGEIKLTEKEKQVLTYIGNGYTGPEIADKLNIAKTTFETHKRNLIEKTGVRNSNTLIKFAIENGYCNPI</sequence>
<evidence type="ECO:0000256" key="5">
    <source>
        <dbReference type="PROSITE-ProRule" id="PRU00169"/>
    </source>
</evidence>
<feature type="domain" description="Response regulatory" evidence="7">
    <location>
        <begin position="3"/>
        <end position="119"/>
    </location>
</feature>
<dbReference type="OrthoDB" id="9797341at2"/>
<keyword evidence="4" id="KW-0804">Transcription</keyword>
<keyword evidence="1 5" id="KW-0597">Phosphoprotein</keyword>
<dbReference type="Gene3D" id="3.40.50.2300">
    <property type="match status" value="1"/>
</dbReference>
<dbReference type="CDD" id="cd17535">
    <property type="entry name" value="REC_NarL-like"/>
    <property type="match status" value="1"/>
</dbReference>